<name>A0A9P8PF14_9ASCO</name>
<gene>
    <name evidence="1" type="ORF">WICMUC_004856</name>
</gene>
<organism evidence="1 2">
    <name type="scientific">Wickerhamomyces mucosus</name>
    <dbReference type="NCBI Taxonomy" id="1378264"/>
    <lineage>
        <taxon>Eukaryota</taxon>
        <taxon>Fungi</taxon>
        <taxon>Dikarya</taxon>
        <taxon>Ascomycota</taxon>
        <taxon>Saccharomycotina</taxon>
        <taxon>Saccharomycetes</taxon>
        <taxon>Phaffomycetales</taxon>
        <taxon>Wickerhamomycetaceae</taxon>
        <taxon>Wickerhamomyces</taxon>
    </lineage>
</organism>
<proteinExistence type="predicted"/>
<sequence length="67" mass="7031">MVPPVNKANITAVKTPLPALSLLVMFKSSPLKVLESLEEEIPALASPVDEPPASSVYGAGLSLINKF</sequence>
<comment type="caution">
    <text evidence="1">The sequence shown here is derived from an EMBL/GenBank/DDBJ whole genome shotgun (WGS) entry which is preliminary data.</text>
</comment>
<protein>
    <submittedName>
        <fullName evidence="1">Uncharacterized protein</fullName>
    </submittedName>
</protein>
<reference evidence="1" key="2">
    <citation type="submission" date="2021-01" db="EMBL/GenBank/DDBJ databases">
        <authorList>
            <person name="Schikora-Tamarit M.A."/>
        </authorList>
    </citation>
    <scope>NUCLEOTIDE SEQUENCE</scope>
    <source>
        <strain evidence="1">CBS6341</strain>
    </source>
</reference>
<dbReference type="AlphaFoldDB" id="A0A9P8PF14"/>
<evidence type="ECO:0000313" key="2">
    <source>
        <dbReference type="Proteomes" id="UP000769528"/>
    </source>
</evidence>
<reference evidence="1" key="1">
    <citation type="journal article" date="2021" name="Open Biol.">
        <title>Shared evolutionary footprints suggest mitochondrial oxidative damage underlies multiple complex I losses in fungi.</title>
        <authorList>
            <person name="Schikora-Tamarit M.A."/>
            <person name="Marcet-Houben M."/>
            <person name="Nosek J."/>
            <person name="Gabaldon T."/>
        </authorList>
    </citation>
    <scope>NUCLEOTIDE SEQUENCE</scope>
    <source>
        <strain evidence="1">CBS6341</strain>
    </source>
</reference>
<accession>A0A9P8PF14</accession>
<dbReference type="EMBL" id="JAEUBF010001301">
    <property type="protein sequence ID" value="KAH3670360.1"/>
    <property type="molecule type" value="Genomic_DNA"/>
</dbReference>
<dbReference type="Proteomes" id="UP000769528">
    <property type="component" value="Unassembled WGS sequence"/>
</dbReference>
<keyword evidence="2" id="KW-1185">Reference proteome</keyword>
<evidence type="ECO:0000313" key="1">
    <source>
        <dbReference type="EMBL" id="KAH3670360.1"/>
    </source>
</evidence>